<evidence type="ECO:0000256" key="1">
    <source>
        <dbReference type="SAM" id="MobiDB-lite"/>
    </source>
</evidence>
<organism evidence="3 4">
    <name type="scientific">Luteolibacter soli</name>
    <dbReference type="NCBI Taxonomy" id="3135280"/>
    <lineage>
        <taxon>Bacteria</taxon>
        <taxon>Pseudomonadati</taxon>
        <taxon>Verrucomicrobiota</taxon>
        <taxon>Verrucomicrobiia</taxon>
        <taxon>Verrucomicrobiales</taxon>
        <taxon>Verrucomicrobiaceae</taxon>
        <taxon>Luteolibacter</taxon>
    </lineage>
</organism>
<protein>
    <recommendedName>
        <fullName evidence="5">DUF4034 domain-containing protein</fullName>
    </recommendedName>
</protein>
<proteinExistence type="predicted"/>
<evidence type="ECO:0008006" key="5">
    <source>
        <dbReference type="Google" id="ProtNLM"/>
    </source>
</evidence>
<feature type="region of interest" description="Disordered" evidence="1">
    <location>
        <begin position="29"/>
        <end position="64"/>
    </location>
</feature>
<evidence type="ECO:0000313" key="4">
    <source>
        <dbReference type="Proteomes" id="UP001371305"/>
    </source>
</evidence>
<evidence type="ECO:0000256" key="2">
    <source>
        <dbReference type="SAM" id="SignalP"/>
    </source>
</evidence>
<reference evidence="3 4" key="1">
    <citation type="submission" date="2024-04" db="EMBL/GenBank/DDBJ databases">
        <title>Luteolibacter sp. isolated from soil.</title>
        <authorList>
            <person name="An J."/>
        </authorList>
    </citation>
    <scope>NUCLEOTIDE SEQUENCE [LARGE SCALE GENOMIC DNA]</scope>
    <source>
        <strain evidence="3 4">Y139</strain>
    </source>
</reference>
<dbReference type="RefSeq" id="WP_341405163.1">
    <property type="nucleotide sequence ID" value="NZ_JBBUKT010000004.1"/>
</dbReference>
<sequence length="450" mass="49134">MKALPKTLTHLAAVGIGMALAVTTPGLLSNKDQAANNTSTTTSANGDNKDAATRKAGTTAPSGGRAAEFRRAWAALGSQKLPTPKLRALQRKLLEEWAEVDLQGAMEAALGEAWDSWENSYGSPYGNRSGHPLGDAFAKAFAEHPLDAWKVLSSDKLGPGAQLLRRGWVYAVSRKDASLVISMLPELPNSLRGLAIVESMRQVPQNKPEERDAMLKKISTSGDLTQSTNWLQTAFYQFNGPIGETADLRARWVDAPAGSDRAIAITAWASSLRGVTREQFATEWANVPESSRGEAAKSILSQLQGRFPLLLEVVDQAIEAGEWAYLEKGVAHKIPALDPSQPGTDPKSVADWALKLPAREEATDLFHSAIQGYLVSDPDQGRTLLESLPAGDWHRERGFIELSQTHLWRRNDPEGSRRAIDSITDPVAKQIATTYLYDWQLLTNRPITRQ</sequence>
<keyword evidence="4" id="KW-1185">Reference proteome</keyword>
<feature type="signal peptide" evidence="2">
    <location>
        <begin position="1"/>
        <end position="21"/>
    </location>
</feature>
<feature type="compositionally biased region" description="Low complexity" evidence="1">
    <location>
        <begin position="34"/>
        <end position="45"/>
    </location>
</feature>
<dbReference type="EMBL" id="JBBUKT010000004">
    <property type="protein sequence ID" value="MEK7951551.1"/>
    <property type="molecule type" value="Genomic_DNA"/>
</dbReference>
<feature type="chain" id="PRO_5046355958" description="DUF4034 domain-containing protein" evidence="2">
    <location>
        <begin position="22"/>
        <end position="450"/>
    </location>
</feature>
<dbReference type="Proteomes" id="UP001371305">
    <property type="component" value="Unassembled WGS sequence"/>
</dbReference>
<accession>A0ABU9AUW8</accession>
<keyword evidence="2" id="KW-0732">Signal</keyword>
<comment type="caution">
    <text evidence="3">The sequence shown here is derived from an EMBL/GenBank/DDBJ whole genome shotgun (WGS) entry which is preliminary data.</text>
</comment>
<evidence type="ECO:0000313" key="3">
    <source>
        <dbReference type="EMBL" id="MEK7951551.1"/>
    </source>
</evidence>
<name>A0ABU9AUW8_9BACT</name>
<gene>
    <name evidence="3" type="ORF">WKV53_13630</name>
</gene>